<dbReference type="EMBL" id="BMHA01000001">
    <property type="protein sequence ID" value="GGI02825.1"/>
    <property type="molecule type" value="Genomic_DNA"/>
</dbReference>
<sequence length="156" mass="16972">MLGELAAAVLVGIASLGGVWLGARLAQRGSERAEQARELRRWLDETVSAVVGLEVQATDLEITTEGRLEAVGTEVSQTHLDKLRRIAVAHPDAETRTLAEHAYHLFSLYVRTSTRSMGLVHPEDEDGSPATSRAQVHDALDALMARAREVTYETDG</sequence>
<gene>
    <name evidence="2" type="ORF">GCM10011354_01670</name>
</gene>
<proteinExistence type="predicted"/>
<comment type="caution">
    <text evidence="2">The sequence shown here is derived from an EMBL/GenBank/DDBJ whole genome shotgun (WGS) entry which is preliminary data.</text>
</comment>
<name>A0A8J3EW69_9ACTN</name>
<dbReference type="AlphaFoldDB" id="A0A8J3EW69"/>
<keyword evidence="1" id="KW-1133">Transmembrane helix</keyword>
<keyword evidence="1" id="KW-0472">Membrane</keyword>
<evidence type="ECO:0000313" key="2">
    <source>
        <dbReference type="EMBL" id="GGI02825.1"/>
    </source>
</evidence>
<dbReference type="Proteomes" id="UP000650511">
    <property type="component" value="Unassembled WGS sequence"/>
</dbReference>
<organism evidence="2 3">
    <name type="scientific">Egicoccus halophilus</name>
    <dbReference type="NCBI Taxonomy" id="1670830"/>
    <lineage>
        <taxon>Bacteria</taxon>
        <taxon>Bacillati</taxon>
        <taxon>Actinomycetota</taxon>
        <taxon>Nitriliruptoria</taxon>
        <taxon>Egicoccales</taxon>
        <taxon>Egicoccaceae</taxon>
        <taxon>Egicoccus</taxon>
    </lineage>
</organism>
<accession>A0A8J3EW69</accession>
<reference evidence="2" key="2">
    <citation type="submission" date="2020-09" db="EMBL/GenBank/DDBJ databases">
        <authorList>
            <person name="Sun Q."/>
            <person name="Zhou Y."/>
        </authorList>
    </citation>
    <scope>NUCLEOTIDE SEQUENCE</scope>
    <source>
        <strain evidence="2">CGMCC 1.14988</strain>
    </source>
</reference>
<feature type="transmembrane region" description="Helical" evidence="1">
    <location>
        <begin position="6"/>
        <end position="23"/>
    </location>
</feature>
<keyword evidence="3" id="KW-1185">Reference proteome</keyword>
<keyword evidence="1" id="KW-0812">Transmembrane</keyword>
<reference evidence="2" key="1">
    <citation type="journal article" date="2014" name="Int. J. Syst. Evol. Microbiol.">
        <title>Complete genome sequence of Corynebacterium casei LMG S-19264T (=DSM 44701T), isolated from a smear-ripened cheese.</title>
        <authorList>
            <consortium name="US DOE Joint Genome Institute (JGI-PGF)"/>
            <person name="Walter F."/>
            <person name="Albersmeier A."/>
            <person name="Kalinowski J."/>
            <person name="Ruckert C."/>
        </authorList>
    </citation>
    <scope>NUCLEOTIDE SEQUENCE</scope>
    <source>
        <strain evidence="2">CGMCC 1.14988</strain>
    </source>
</reference>
<protein>
    <submittedName>
        <fullName evidence="2">Uncharacterized protein</fullName>
    </submittedName>
</protein>
<dbReference type="RefSeq" id="WP_130648213.1">
    <property type="nucleotide sequence ID" value="NZ_BMHA01000001.1"/>
</dbReference>
<evidence type="ECO:0000256" key="1">
    <source>
        <dbReference type="SAM" id="Phobius"/>
    </source>
</evidence>
<evidence type="ECO:0000313" key="3">
    <source>
        <dbReference type="Proteomes" id="UP000650511"/>
    </source>
</evidence>